<dbReference type="PANTHER" id="PTHR43197:SF1">
    <property type="entry name" value="UTP--GLUCOSE-1-PHOSPHATE URIDYLYLTRANSFERASE"/>
    <property type="match status" value="1"/>
</dbReference>
<dbReference type="Proteomes" id="UP000269998">
    <property type="component" value="Chromosome"/>
</dbReference>
<feature type="domain" description="Nucleotidyl transferase" evidence="6">
    <location>
        <begin position="45"/>
        <end position="314"/>
    </location>
</feature>
<name>A0A3S4BGT2_9MYCO</name>
<keyword evidence="3 7" id="KW-0808">Transferase</keyword>
<dbReference type="AlphaFoldDB" id="A0A3S4BGT2"/>
<evidence type="ECO:0000256" key="1">
    <source>
        <dbReference type="ARBA" id="ARBA00006890"/>
    </source>
</evidence>
<dbReference type="EMBL" id="LR130759">
    <property type="protein sequence ID" value="VDM90359.1"/>
    <property type="molecule type" value="Genomic_DNA"/>
</dbReference>
<dbReference type="GO" id="GO:0003983">
    <property type="term" value="F:UTP:glucose-1-phosphate uridylyltransferase activity"/>
    <property type="evidence" value="ECO:0007669"/>
    <property type="project" value="UniProtKB-EC"/>
</dbReference>
<comment type="similarity">
    <text evidence="1">Belongs to the UDPGP type 2 family.</text>
</comment>
<evidence type="ECO:0000259" key="6">
    <source>
        <dbReference type="Pfam" id="PF00483"/>
    </source>
</evidence>
<dbReference type="Gene3D" id="3.90.550.10">
    <property type="entry name" value="Spore Coat Polysaccharide Biosynthesis Protein SpsA, Chain A"/>
    <property type="match status" value="1"/>
</dbReference>
<dbReference type="InterPro" id="IPR005835">
    <property type="entry name" value="NTP_transferase_dom"/>
</dbReference>
<proteinExistence type="inferred from homology"/>
<evidence type="ECO:0000256" key="5">
    <source>
        <dbReference type="ARBA" id="ARBA00048128"/>
    </source>
</evidence>
<dbReference type="Pfam" id="PF00483">
    <property type="entry name" value="NTP_transferase"/>
    <property type="match status" value="1"/>
</dbReference>
<evidence type="ECO:0000313" key="8">
    <source>
        <dbReference type="Proteomes" id="UP000269998"/>
    </source>
</evidence>
<evidence type="ECO:0000256" key="3">
    <source>
        <dbReference type="ARBA" id="ARBA00022679"/>
    </source>
</evidence>
<organism evidence="7 8">
    <name type="scientific">Mycobacterium basiliense</name>
    <dbReference type="NCBI Taxonomy" id="2094119"/>
    <lineage>
        <taxon>Bacteria</taxon>
        <taxon>Bacillati</taxon>
        <taxon>Actinomycetota</taxon>
        <taxon>Actinomycetes</taxon>
        <taxon>Mycobacteriales</taxon>
        <taxon>Mycobacteriaceae</taxon>
        <taxon>Mycobacterium</taxon>
    </lineage>
</organism>
<dbReference type="KEGG" id="mbai:MB901379_03958"/>
<comment type="catalytic activity">
    <reaction evidence="5">
        <text>alpha-D-glucose 1-phosphate + UTP + H(+) = UDP-alpha-D-glucose + diphosphate</text>
        <dbReference type="Rhea" id="RHEA:19889"/>
        <dbReference type="ChEBI" id="CHEBI:15378"/>
        <dbReference type="ChEBI" id="CHEBI:33019"/>
        <dbReference type="ChEBI" id="CHEBI:46398"/>
        <dbReference type="ChEBI" id="CHEBI:58601"/>
        <dbReference type="ChEBI" id="CHEBI:58885"/>
        <dbReference type="EC" id="2.7.7.9"/>
    </reaction>
</comment>
<evidence type="ECO:0000313" key="7">
    <source>
        <dbReference type="EMBL" id="VDM90359.1"/>
    </source>
</evidence>
<gene>
    <name evidence="7" type="primary">gtaB</name>
    <name evidence="7" type="ORF">MB901379_03958</name>
</gene>
<keyword evidence="4 7" id="KW-0548">Nucleotidyltransferase</keyword>
<dbReference type="EC" id="2.7.7.9" evidence="2"/>
<dbReference type="InterPro" id="IPR005771">
    <property type="entry name" value="GalU_uridylyltTrfase_bac/arc"/>
</dbReference>
<keyword evidence="8" id="KW-1185">Reference proteome</keyword>
<dbReference type="PANTHER" id="PTHR43197">
    <property type="entry name" value="UTP--GLUCOSE-1-PHOSPHATE URIDYLYLTRANSFERASE"/>
    <property type="match status" value="1"/>
</dbReference>
<sequence>MLLCPLLSWLNDDRPGFSPGRSGLANPGGGYRLSVSHDAAIPFTAIVPAAGLGTRFLPATKTVPKELLPVVDTPGIELVAAEAAAAGAERLVIVTSEGKDGVVAHFVEDLVLEGTLEARGKTAMLAKVRRAPALIKVESVVQAEPLGLGHAIGCVEATLADDEDAVSVLLPDDLVLPTGVLETMSKVRCRLGGTVLCAIEVAPDEISAYGVFDVEPVPDGEWGENSDVLKVKGMVEKPKSADAPSMYAAAGRYVLDRAIFDALRRIERGAGGEVQLTDAIALLIAEGHPVHVVVHRGSRHDLGNPGGYLKAAVDFALDRDDYGPDLRRWLVARLGLTEQ</sequence>
<dbReference type="FunFam" id="3.90.550.10:FF:000113">
    <property type="entry name" value="UDP-glucose pyrophosphorylase"/>
    <property type="match status" value="1"/>
</dbReference>
<protein>
    <recommendedName>
        <fullName evidence="2">UTP--glucose-1-phosphate uridylyltransferase</fullName>
        <ecNumber evidence="2">2.7.7.9</ecNumber>
    </recommendedName>
</protein>
<dbReference type="SUPFAM" id="SSF53448">
    <property type="entry name" value="Nucleotide-diphospho-sugar transferases"/>
    <property type="match status" value="1"/>
</dbReference>
<accession>A0A3S4BGT2</accession>
<dbReference type="InterPro" id="IPR029044">
    <property type="entry name" value="Nucleotide-diphossugar_trans"/>
</dbReference>
<evidence type="ECO:0000256" key="4">
    <source>
        <dbReference type="ARBA" id="ARBA00022695"/>
    </source>
</evidence>
<reference evidence="8" key="1">
    <citation type="submission" date="2018-02" db="EMBL/GenBank/DDBJ databases">
        <authorList>
            <person name="Seth-Smith MB H."/>
            <person name="Seth-Smith H."/>
        </authorList>
    </citation>
    <scope>NUCLEOTIDE SEQUENCE [LARGE SCALE GENOMIC DNA]</scope>
</reference>
<evidence type="ECO:0000256" key="2">
    <source>
        <dbReference type="ARBA" id="ARBA00012415"/>
    </source>
</evidence>
<dbReference type="GO" id="GO:0006011">
    <property type="term" value="P:UDP-alpha-D-glucose metabolic process"/>
    <property type="evidence" value="ECO:0007669"/>
    <property type="project" value="InterPro"/>
</dbReference>